<dbReference type="STRING" id="2015173.A0A026WPJ1"/>
<feature type="region of interest" description="Disordered" evidence="4">
    <location>
        <begin position="177"/>
        <end position="231"/>
    </location>
</feature>
<feature type="region of interest" description="Disordered" evidence="4">
    <location>
        <begin position="111"/>
        <end position="132"/>
    </location>
</feature>
<feature type="region of interest" description="Disordered" evidence="4">
    <location>
        <begin position="382"/>
        <end position="401"/>
    </location>
</feature>
<evidence type="ECO:0000256" key="1">
    <source>
        <dbReference type="ARBA" id="ARBA00022737"/>
    </source>
</evidence>
<dbReference type="SMART" id="SM00248">
    <property type="entry name" value="ANK"/>
    <property type="match status" value="5"/>
</dbReference>
<accession>A0A026WPJ1</accession>
<dbReference type="InterPro" id="IPR002110">
    <property type="entry name" value="Ankyrin_rpt"/>
</dbReference>
<evidence type="ECO:0000313" key="5">
    <source>
        <dbReference type="EMBL" id="EZA57009.1"/>
    </source>
</evidence>
<proteinExistence type="predicted"/>
<dbReference type="Gene3D" id="1.25.40.20">
    <property type="entry name" value="Ankyrin repeat-containing domain"/>
    <property type="match status" value="1"/>
</dbReference>
<gene>
    <name evidence="6" type="ORF">DMN91_006896</name>
    <name evidence="5" type="ORF">X777_01615</name>
</gene>
<dbReference type="PROSITE" id="PS50297">
    <property type="entry name" value="ANK_REP_REGION"/>
    <property type="match status" value="1"/>
</dbReference>
<dbReference type="EMBL" id="KK107152">
    <property type="protein sequence ID" value="EZA57009.1"/>
    <property type="molecule type" value="Genomic_DNA"/>
</dbReference>
<reference evidence="6 8" key="2">
    <citation type="journal article" date="2018" name="Genome Res.">
        <title>The genomic architecture and molecular evolution of ant odorant receptors.</title>
        <authorList>
            <person name="McKenzie S.K."/>
            <person name="Kronauer D.J.C."/>
        </authorList>
    </citation>
    <scope>NUCLEOTIDE SEQUENCE [LARGE SCALE GENOMIC DNA]</scope>
    <source>
        <strain evidence="6">Clonal line C1</strain>
    </source>
</reference>
<dbReference type="OMA" id="KLNPCLD"/>
<dbReference type="Proteomes" id="UP000279307">
    <property type="component" value="Chromosome 7"/>
</dbReference>
<keyword evidence="2 3" id="KW-0040">ANK repeat</keyword>
<evidence type="ECO:0000313" key="6">
    <source>
        <dbReference type="EMBL" id="RLU20289.1"/>
    </source>
</evidence>
<organism evidence="5 7">
    <name type="scientific">Ooceraea biroi</name>
    <name type="common">Clonal raider ant</name>
    <name type="synonym">Cerapachys biroi</name>
    <dbReference type="NCBI Taxonomy" id="2015173"/>
    <lineage>
        <taxon>Eukaryota</taxon>
        <taxon>Metazoa</taxon>
        <taxon>Ecdysozoa</taxon>
        <taxon>Arthropoda</taxon>
        <taxon>Hexapoda</taxon>
        <taxon>Insecta</taxon>
        <taxon>Pterygota</taxon>
        <taxon>Neoptera</taxon>
        <taxon>Endopterygota</taxon>
        <taxon>Hymenoptera</taxon>
        <taxon>Apocrita</taxon>
        <taxon>Aculeata</taxon>
        <taxon>Formicoidea</taxon>
        <taxon>Formicidae</taxon>
        <taxon>Dorylinae</taxon>
        <taxon>Ooceraea</taxon>
    </lineage>
</organism>
<feature type="region of interest" description="Disordered" evidence="4">
    <location>
        <begin position="31"/>
        <end position="59"/>
    </location>
</feature>
<dbReference type="PANTHER" id="PTHR24124">
    <property type="entry name" value="ANKYRIN REPEAT FAMILY A"/>
    <property type="match status" value="1"/>
</dbReference>
<dbReference type="GO" id="GO:0010468">
    <property type="term" value="P:regulation of gene expression"/>
    <property type="evidence" value="ECO:0007669"/>
    <property type="project" value="TreeGrafter"/>
</dbReference>
<feature type="repeat" description="ANK" evidence="3">
    <location>
        <begin position="863"/>
        <end position="903"/>
    </location>
</feature>
<feature type="compositionally biased region" description="Acidic residues" evidence="4">
    <location>
        <begin position="34"/>
        <end position="45"/>
    </location>
</feature>
<reference evidence="5 7" key="1">
    <citation type="journal article" date="2014" name="Curr. Biol.">
        <title>The genome of the clonal raider ant Cerapachys biroi.</title>
        <authorList>
            <person name="Oxley P.R."/>
            <person name="Ji L."/>
            <person name="Fetter-Pruneda I."/>
            <person name="McKenzie S.K."/>
            <person name="Li C."/>
            <person name="Hu H."/>
            <person name="Zhang G."/>
            <person name="Kronauer D.J."/>
        </authorList>
    </citation>
    <scope>NUCLEOTIDE SEQUENCE [LARGE SCALE GENOMIC DNA]</scope>
</reference>
<name>A0A026WPJ1_OOCBI</name>
<dbReference type="Pfam" id="PF12796">
    <property type="entry name" value="Ank_2"/>
    <property type="match status" value="1"/>
</dbReference>
<keyword evidence="7" id="KW-1185">Reference proteome</keyword>
<dbReference type="AlphaFoldDB" id="A0A026WPJ1"/>
<keyword evidence="1" id="KW-0677">Repeat</keyword>
<evidence type="ECO:0000313" key="7">
    <source>
        <dbReference type="Proteomes" id="UP000053097"/>
    </source>
</evidence>
<feature type="repeat" description="ANK" evidence="3">
    <location>
        <begin position="940"/>
        <end position="979"/>
    </location>
</feature>
<evidence type="ECO:0000256" key="3">
    <source>
        <dbReference type="PROSITE-ProRule" id="PRU00023"/>
    </source>
</evidence>
<dbReference type="PROSITE" id="PS50088">
    <property type="entry name" value="ANK_REPEAT"/>
    <property type="match status" value="2"/>
</dbReference>
<evidence type="ECO:0000256" key="2">
    <source>
        <dbReference type="ARBA" id="ARBA00023043"/>
    </source>
</evidence>
<dbReference type="InterPro" id="IPR036770">
    <property type="entry name" value="Ankyrin_rpt-contain_sf"/>
</dbReference>
<dbReference type="Proteomes" id="UP000053097">
    <property type="component" value="Unassembled WGS sequence"/>
</dbReference>
<dbReference type="SUPFAM" id="SSF48403">
    <property type="entry name" value="Ankyrin repeat"/>
    <property type="match status" value="1"/>
</dbReference>
<dbReference type="GO" id="GO:0005634">
    <property type="term" value="C:nucleus"/>
    <property type="evidence" value="ECO:0007669"/>
    <property type="project" value="TreeGrafter"/>
</dbReference>
<feature type="compositionally biased region" description="Basic and acidic residues" evidence="4">
    <location>
        <begin position="189"/>
        <end position="224"/>
    </location>
</feature>
<reference evidence="6" key="3">
    <citation type="submission" date="2018-07" db="EMBL/GenBank/DDBJ databases">
        <authorList>
            <person name="Mckenzie S.K."/>
            <person name="Kronauer D.J.C."/>
        </authorList>
    </citation>
    <scope>NUCLEOTIDE SEQUENCE</scope>
    <source>
        <strain evidence="6">Clonal line C1</strain>
    </source>
</reference>
<dbReference type="OrthoDB" id="71307at2759"/>
<sequence length="1004" mass="111147">MANMAYTSRVSPLRIEKRVLQRVSITDCSSVSSLEEDSGSAESEDMSISPDTSCRSSADADKSFDLEEDFRKKLDKFDDIIEKIENLRFARNSDDKFDDIIEKIENLRFARNNDDDDDGANANENVRGTRRVSRENVDNIEYRNTYKLQTYHCIDSEDINNNEDIVTTDDNNKSCLLNIYNEPGDEEGRESLDDRNSVDNDSEVEREQRHEDSDDSDLIERGPIKPDYQPLRGHPYSMVTCLSRVTDSANVAHVDYDKTAEQILRNKDFSEKLNPCLDQLSNSNRNQSSIGTIVGNLALNAEWIGEKADDMYRSDLANDTAALPSIIVNNPDEEYLMNILSRGGFQAAVLSDTGSHSIPSPSAKTWSDSPASSYNYVVSRSNSRASSRAQSPGSGINLESPQMHVNVIGSPLGSPQIASTYRVPQALSSSSSSSNQSYGDASSPLNYQTPLNYQIEKQLGESDWKGLYDSSGTIVNSSDTLDCTLLQLVEQVIEEDKQRKVLKEPQLASNAPCFSSIYNNRCASVRTLLENNLSLASHERPVNNMRNDKPETCLNMPANTNANLVGNLPIDDGLVSVYTNKENTSGCTFVSRTINNHATNLEQRYYEPAMKNAQVNVTQHNGLHDIGLNGEVSVKTNEQSLRTSQEKYAMFHTTGEEKRYNQPSSQTFVPNDYQIPTIVSSFMSSHPQSRGIVPWPSLNLPSVRASERLKEGLHPKEVERAMSNLLKKSVEELAAADGDGDTALMCLVGNPEELTKKKAYLAPLVERLGNMPGALSMMNNRGEDALYLAAMNCPEMPYVTGYLAAAMLQKGININQKLYHNGDTLIHSVAARGDSHGEILAELLASKTLQGSPVFDLSKCNYNGRTALHIAVESHDPVRRGIKSLATTRLLLENGADLMVKESKCGDTALHMAASLSCDPALLKVLLCKATLNVNEINYMYNTPLHMAAAVSSTVNFERQKEVCRLLIQAGAQTNIQNRQGKTPLALVSPDRKEAIRRIFYKKS</sequence>
<evidence type="ECO:0000313" key="8">
    <source>
        <dbReference type="Proteomes" id="UP000279307"/>
    </source>
</evidence>
<feature type="compositionally biased region" description="Low complexity" evidence="4">
    <location>
        <begin position="382"/>
        <end position="391"/>
    </location>
</feature>
<evidence type="ECO:0000256" key="4">
    <source>
        <dbReference type="SAM" id="MobiDB-lite"/>
    </source>
</evidence>
<dbReference type="PANTHER" id="PTHR24124:SF8">
    <property type="entry name" value="OCA DOMAIN-CONTAINING PROTEIN"/>
    <property type="match status" value="1"/>
</dbReference>
<dbReference type="EMBL" id="QOIP01000007">
    <property type="protein sequence ID" value="RLU20289.1"/>
    <property type="molecule type" value="Genomic_DNA"/>
</dbReference>
<protein>
    <submittedName>
        <fullName evidence="5">NF-kappa-B inhibitor zeta</fullName>
    </submittedName>
</protein>